<sequence length="1051" mass="115540">MNSTERCPTCDGPLTPTTGQPMCPACLMRGVLEPTDSELASRFLSETRSLPGDKHFDSMQSVGATAPFADLDPGARMGDYRIVRRLGRGGMGVVYEAEHLPTSRRVALKVLAQSLDQPEARARFLREGRLAASINHPNSVYVYGTEEIDGVPTISMELVDGGTLAEHVKRMGPMSIRSAVDAVIQIIDGLAAADERGVLHRDVKPSNCFVAADGTVKVGDFGLSISTTGGPLNTMSEVTIEGTFLGTPAFASPEQLRGEPLDRRSDIYSVGVTLFYLLTGEVPFDADNMIHLLATVLDKPAPSASTIRREIPAELNAVIARCLQKPQGGRFENYDALRAALKPFSSQSPVAASLGDRTLAGIVDAAICWFVLVPVSFISQYRGDLATDFGPTQSLGTIALGVLMVGLTIAYYAVAEWKYGYTIGKKLFSLRVTAEGDRPTLSQTIGRAFLYLGVPIIPSTLFNLFYVSHDSTEFVFGPAMFVTLLVGWSYLILKFGLFVTARSRNGYAAIHDRMTSTRVLQRVPDVKRITAEQDQDATERDSFNFDPNAATIGPYHKLQTVLELENEQLILGYDARLLRRVWLHVQPIGTSMVPATVRNSTSQATLRWLGGRRSETECWDCYEAPTGQSLIGLLKSVSCARAIRVMRRLVQLLTEVPRPPEIPESGEQRDTSPDVAKLPTLRQLWVTDLDELKRLPFEMSAESATVNVGDDANVPESSQPDAEPLQLIRRAASIWLSADHRPASNDRSWSLSQYNAMLQVADADEVGSATQILHSVDPDRGLKLRSRVLGVVAISLALPLMTVMFGLFAAVLYQSQKDRYPEIDQLHEVAQVLAREERLLTAERIDRVVAVQRHVAGNFAHVMEDKDAMNSIYAITRLTPADRMAIGRAIDSQQPTPDEVREATAVYQALRQDWLDDPGDQVQITFSFWTALGPAYTWLEFIWFPSLFTGLLFRGGLLIRMFGLVLVNRRGKRASGLRVFIRMFFSGILVLAIAIVGAAFHLTLAYWSPSSIQLGVIVSLVVVAATMVVVPIYRGNQCLSDRFAGTYFVVK</sequence>
<evidence type="ECO:0000313" key="12">
    <source>
        <dbReference type="EMBL" id="QDV84058.1"/>
    </source>
</evidence>
<dbReference type="InterPro" id="IPR010432">
    <property type="entry name" value="RDD"/>
</dbReference>
<dbReference type="InterPro" id="IPR011009">
    <property type="entry name" value="Kinase-like_dom_sf"/>
</dbReference>
<evidence type="ECO:0000256" key="1">
    <source>
        <dbReference type="ARBA" id="ARBA00004141"/>
    </source>
</evidence>
<evidence type="ECO:0000256" key="10">
    <source>
        <dbReference type="SAM" id="Phobius"/>
    </source>
</evidence>
<reference evidence="12 13" key="1">
    <citation type="submission" date="2019-02" db="EMBL/GenBank/DDBJ databases">
        <title>Deep-cultivation of Planctomycetes and their phenomic and genomic characterization uncovers novel biology.</title>
        <authorList>
            <person name="Wiegand S."/>
            <person name="Jogler M."/>
            <person name="Boedeker C."/>
            <person name="Pinto D."/>
            <person name="Vollmers J."/>
            <person name="Rivas-Marin E."/>
            <person name="Kohn T."/>
            <person name="Peeters S.H."/>
            <person name="Heuer A."/>
            <person name="Rast P."/>
            <person name="Oberbeckmann S."/>
            <person name="Bunk B."/>
            <person name="Jeske O."/>
            <person name="Meyerdierks A."/>
            <person name="Storesund J.E."/>
            <person name="Kallscheuer N."/>
            <person name="Luecker S."/>
            <person name="Lage O.M."/>
            <person name="Pohl T."/>
            <person name="Merkel B.J."/>
            <person name="Hornburger P."/>
            <person name="Mueller R.-W."/>
            <person name="Bruemmer F."/>
            <person name="Labrenz M."/>
            <person name="Spormann A.M."/>
            <person name="Op den Camp H."/>
            <person name="Overmann J."/>
            <person name="Amann R."/>
            <person name="Jetten M.S.M."/>
            <person name="Mascher T."/>
            <person name="Medema M.H."/>
            <person name="Devos D.P."/>
            <person name="Kaster A.-K."/>
            <person name="Ovreas L."/>
            <person name="Rohde M."/>
            <person name="Galperin M.Y."/>
            <person name="Jogler C."/>
        </authorList>
    </citation>
    <scope>NUCLEOTIDE SEQUENCE [LARGE SCALE GENOMIC DNA]</scope>
    <source>
        <strain evidence="12 13">TBK1r</strain>
    </source>
</reference>
<dbReference type="PANTHER" id="PTHR43289">
    <property type="entry name" value="MITOGEN-ACTIVATED PROTEIN KINASE KINASE KINASE 20-RELATED"/>
    <property type="match status" value="1"/>
</dbReference>
<dbReference type="EMBL" id="CP036432">
    <property type="protein sequence ID" value="QDV84058.1"/>
    <property type="molecule type" value="Genomic_DNA"/>
</dbReference>
<dbReference type="PROSITE" id="PS00108">
    <property type="entry name" value="PROTEIN_KINASE_ST"/>
    <property type="match status" value="1"/>
</dbReference>
<keyword evidence="6 9" id="KW-0067">ATP-binding</keyword>
<dbReference type="Proteomes" id="UP000318081">
    <property type="component" value="Chromosome"/>
</dbReference>
<feature type="transmembrane region" description="Helical" evidence="10">
    <location>
        <begin position="1012"/>
        <end position="1033"/>
    </location>
</feature>
<dbReference type="CDD" id="cd14014">
    <property type="entry name" value="STKc_PknB_like"/>
    <property type="match status" value="1"/>
</dbReference>
<keyword evidence="7 10" id="KW-1133">Transmembrane helix</keyword>
<dbReference type="SMART" id="SM00220">
    <property type="entry name" value="S_TKc"/>
    <property type="match status" value="1"/>
</dbReference>
<accession>A0ABX5XPX1</accession>
<feature type="transmembrane region" description="Helical" evidence="10">
    <location>
        <begin position="359"/>
        <end position="378"/>
    </location>
</feature>
<evidence type="ECO:0000256" key="4">
    <source>
        <dbReference type="ARBA" id="ARBA00022741"/>
    </source>
</evidence>
<feature type="transmembrane region" description="Helical" evidence="10">
    <location>
        <begin position="448"/>
        <end position="468"/>
    </location>
</feature>
<evidence type="ECO:0000256" key="7">
    <source>
        <dbReference type="ARBA" id="ARBA00022989"/>
    </source>
</evidence>
<feature type="transmembrane region" description="Helical" evidence="10">
    <location>
        <begin position="398"/>
        <end position="415"/>
    </location>
</feature>
<dbReference type="EC" id="2.7.11.1" evidence="12"/>
<gene>
    <name evidence="12" type="primary">prkC_15</name>
    <name evidence="12" type="ORF">TBK1r_30010</name>
</gene>
<keyword evidence="4 9" id="KW-0547">Nucleotide-binding</keyword>
<dbReference type="PROSITE" id="PS50011">
    <property type="entry name" value="PROTEIN_KINASE_DOM"/>
    <property type="match status" value="1"/>
</dbReference>
<evidence type="ECO:0000256" key="5">
    <source>
        <dbReference type="ARBA" id="ARBA00022777"/>
    </source>
</evidence>
<feature type="transmembrane region" description="Helical" evidence="10">
    <location>
        <begin position="474"/>
        <end position="493"/>
    </location>
</feature>
<dbReference type="Pfam" id="PF00069">
    <property type="entry name" value="Pkinase"/>
    <property type="match status" value="1"/>
</dbReference>
<protein>
    <submittedName>
        <fullName evidence="12">Serine/threonine-protein kinase PrkC</fullName>
        <ecNumber evidence="12">2.7.11.1</ecNumber>
    </submittedName>
</protein>
<feature type="domain" description="Protein kinase" evidence="11">
    <location>
        <begin position="80"/>
        <end position="345"/>
    </location>
</feature>
<proteinExistence type="predicted"/>
<dbReference type="SUPFAM" id="SSF56112">
    <property type="entry name" value="Protein kinase-like (PK-like)"/>
    <property type="match status" value="1"/>
</dbReference>
<evidence type="ECO:0000313" key="13">
    <source>
        <dbReference type="Proteomes" id="UP000318081"/>
    </source>
</evidence>
<dbReference type="PROSITE" id="PS00107">
    <property type="entry name" value="PROTEIN_KINASE_ATP"/>
    <property type="match status" value="1"/>
</dbReference>
<dbReference type="Pfam" id="PF06271">
    <property type="entry name" value="RDD"/>
    <property type="match status" value="1"/>
</dbReference>
<dbReference type="PANTHER" id="PTHR43289:SF34">
    <property type="entry name" value="SERINE_THREONINE-PROTEIN KINASE YBDM-RELATED"/>
    <property type="match status" value="1"/>
</dbReference>
<evidence type="ECO:0000256" key="3">
    <source>
        <dbReference type="ARBA" id="ARBA00022692"/>
    </source>
</evidence>
<keyword evidence="3 10" id="KW-0812">Transmembrane</keyword>
<evidence type="ECO:0000259" key="11">
    <source>
        <dbReference type="PROSITE" id="PS50011"/>
    </source>
</evidence>
<name>A0ABX5XPX1_9BACT</name>
<keyword evidence="8 10" id="KW-0472">Membrane</keyword>
<dbReference type="GO" id="GO:0004674">
    <property type="term" value="F:protein serine/threonine kinase activity"/>
    <property type="evidence" value="ECO:0007669"/>
    <property type="project" value="UniProtKB-EC"/>
</dbReference>
<dbReference type="Gene3D" id="1.10.510.10">
    <property type="entry name" value="Transferase(Phosphotransferase) domain 1"/>
    <property type="match status" value="1"/>
</dbReference>
<evidence type="ECO:0000256" key="8">
    <source>
        <dbReference type="ARBA" id="ARBA00023136"/>
    </source>
</evidence>
<feature type="transmembrane region" description="Helical" evidence="10">
    <location>
        <begin position="979"/>
        <end position="1000"/>
    </location>
</feature>
<dbReference type="InterPro" id="IPR000719">
    <property type="entry name" value="Prot_kinase_dom"/>
</dbReference>
<dbReference type="InterPro" id="IPR008271">
    <property type="entry name" value="Ser/Thr_kinase_AS"/>
</dbReference>
<evidence type="ECO:0000256" key="6">
    <source>
        <dbReference type="ARBA" id="ARBA00022840"/>
    </source>
</evidence>
<evidence type="ECO:0000256" key="2">
    <source>
        <dbReference type="ARBA" id="ARBA00022679"/>
    </source>
</evidence>
<comment type="subcellular location">
    <subcellularLocation>
        <location evidence="1">Membrane</location>
        <topology evidence="1">Multi-pass membrane protein</topology>
    </subcellularLocation>
</comment>
<dbReference type="RefSeq" id="WP_145211770.1">
    <property type="nucleotide sequence ID" value="NZ_CP036432.1"/>
</dbReference>
<keyword evidence="13" id="KW-1185">Reference proteome</keyword>
<keyword evidence="5 12" id="KW-0418">Kinase</keyword>
<feature type="binding site" evidence="9">
    <location>
        <position position="109"/>
    </location>
    <ligand>
        <name>ATP</name>
        <dbReference type="ChEBI" id="CHEBI:30616"/>
    </ligand>
</feature>
<feature type="transmembrane region" description="Helical" evidence="10">
    <location>
        <begin position="788"/>
        <end position="813"/>
    </location>
</feature>
<dbReference type="InterPro" id="IPR017441">
    <property type="entry name" value="Protein_kinase_ATP_BS"/>
</dbReference>
<evidence type="ECO:0000256" key="9">
    <source>
        <dbReference type="PROSITE-ProRule" id="PRU10141"/>
    </source>
</evidence>
<feature type="transmembrane region" description="Helical" evidence="10">
    <location>
        <begin position="942"/>
        <end position="967"/>
    </location>
</feature>
<organism evidence="12 13">
    <name type="scientific">Stieleria magnilauensis</name>
    <dbReference type="NCBI Taxonomy" id="2527963"/>
    <lineage>
        <taxon>Bacteria</taxon>
        <taxon>Pseudomonadati</taxon>
        <taxon>Planctomycetota</taxon>
        <taxon>Planctomycetia</taxon>
        <taxon>Pirellulales</taxon>
        <taxon>Pirellulaceae</taxon>
        <taxon>Stieleria</taxon>
    </lineage>
</organism>
<keyword evidence="2 12" id="KW-0808">Transferase</keyword>
<dbReference type="Gene3D" id="3.30.200.20">
    <property type="entry name" value="Phosphorylase Kinase, domain 1"/>
    <property type="match status" value="1"/>
</dbReference>